<reference evidence="12 13" key="1">
    <citation type="submission" date="2020-08" db="EMBL/GenBank/DDBJ databases">
        <authorList>
            <person name="Koutsovoulos G."/>
            <person name="Danchin GJ E."/>
        </authorList>
    </citation>
    <scope>NUCLEOTIDE SEQUENCE [LARGE SCALE GENOMIC DNA]</scope>
</reference>
<evidence type="ECO:0000256" key="5">
    <source>
        <dbReference type="ARBA" id="ARBA00023065"/>
    </source>
</evidence>
<comment type="similarity">
    <text evidence="8">Belongs to the two pore domain potassium channel (TC 1.A.1.8) family.</text>
</comment>
<dbReference type="PRINTS" id="PR01333">
    <property type="entry name" value="2POREKCHANEL"/>
</dbReference>
<feature type="transmembrane region" description="Helical" evidence="10">
    <location>
        <begin position="107"/>
        <end position="127"/>
    </location>
</feature>
<dbReference type="GO" id="GO:0015271">
    <property type="term" value="F:outward rectifier potassium channel activity"/>
    <property type="evidence" value="ECO:0007669"/>
    <property type="project" value="TreeGrafter"/>
</dbReference>
<dbReference type="Pfam" id="PF07885">
    <property type="entry name" value="Ion_trans_2"/>
    <property type="match status" value="2"/>
</dbReference>
<dbReference type="Gene3D" id="1.10.287.70">
    <property type="match status" value="1"/>
</dbReference>
<evidence type="ECO:0000256" key="7">
    <source>
        <dbReference type="ARBA" id="ARBA00023303"/>
    </source>
</evidence>
<dbReference type="InterPro" id="IPR003280">
    <property type="entry name" value="2pore_dom_K_chnl"/>
</dbReference>
<feature type="region of interest" description="Disordered" evidence="9">
    <location>
        <begin position="352"/>
        <end position="416"/>
    </location>
</feature>
<feature type="transmembrane region" description="Helical" evidence="10">
    <location>
        <begin position="425"/>
        <end position="443"/>
    </location>
</feature>
<feature type="transmembrane region" description="Helical" evidence="10">
    <location>
        <begin position="225"/>
        <end position="242"/>
    </location>
</feature>
<feature type="transmembrane region" description="Helical" evidence="10">
    <location>
        <begin position="449"/>
        <end position="468"/>
    </location>
</feature>
<evidence type="ECO:0000256" key="8">
    <source>
        <dbReference type="RuleBase" id="RU003857"/>
    </source>
</evidence>
<evidence type="ECO:0000313" key="13">
    <source>
        <dbReference type="Proteomes" id="UP000580250"/>
    </source>
</evidence>
<protein>
    <recommendedName>
        <fullName evidence="11">Potassium channel domain-containing protein</fullName>
    </recommendedName>
</protein>
<comment type="caution">
    <text evidence="12">The sequence shown here is derived from an EMBL/GenBank/DDBJ whole genome shotgun (WGS) entry which is preliminary data.</text>
</comment>
<evidence type="ECO:0000313" key="12">
    <source>
        <dbReference type="EMBL" id="CAD2164461.1"/>
    </source>
</evidence>
<keyword evidence="3 8" id="KW-0812">Transmembrane</keyword>
<evidence type="ECO:0000256" key="3">
    <source>
        <dbReference type="ARBA" id="ARBA00022692"/>
    </source>
</evidence>
<keyword evidence="4 10" id="KW-1133">Transmembrane helix</keyword>
<evidence type="ECO:0000259" key="11">
    <source>
        <dbReference type="Pfam" id="PF07885"/>
    </source>
</evidence>
<comment type="subcellular location">
    <subcellularLocation>
        <location evidence="1">Membrane</location>
        <topology evidence="1">Multi-pass membrane protein</topology>
    </subcellularLocation>
</comment>
<evidence type="ECO:0000256" key="2">
    <source>
        <dbReference type="ARBA" id="ARBA00022448"/>
    </source>
</evidence>
<evidence type="ECO:0000256" key="6">
    <source>
        <dbReference type="ARBA" id="ARBA00023136"/>
    </source>
</evidence>
<feature type="compositionally biased region" description="Basic and acidic residues" evidence="9">
    <location>
        <begin position="381"/>
        <end position="392"/>
    </location>
</feature>
<dbReference type="OrthoDB" id="297496at2759"/>
<organism evidence="12 13">
    <name type="scientific">Meloidogyne enterolobii</name>
    <name type="common">Root-knot nematode worm</name>
    <name type="synonym">Meloidogyne mayaguensis</name>
    <dbReference type="NCBI Taxonomy" id="390850"/>
    <lineage>
        <taxon>Eukaryota</taxon>
        <taxon>Metazoa</taxon>
        <taxon>Ecdysozoa</taxon>
        <taxon>Nematoda</taxon>
        <taxon>Chromadorea</taxon>
        <taxon>Rhabditida</taxon>
        <taxon>Tylenchina</taxon>
        <taxon>Tylenchomorpha</taxon>
        <taxon>Tylenchoidea</taxon>
        <taxon>Meloidogynidae</taxon>
        <taxon>Meloidogyninae</taxon>
        <taxon>Meloidogyne</taxon>
    </lineage>
</organism>
<feature type="domain" description="Potassium channel" evidence="11">
    <location>
        <begin position="432"/>
        <end position="499"/>
    </location>
</feature>
<dbReference type="GO" id="GO:0030322">
    <property type="term" value="P:stabilization of membrane potential"/>
    <property type="evidence" value="ECO:0007669"/>
    <property type="project" value="TreeGrafter"/>
</dbReference>
<evidence type="ECO:0000256" key="9">
    <source>
        <dbReference type="SAM" id="MobiDB-lite"/>
    </source>
</evidence>
<gene>
    <name evidence="12" type="ORF">MENT_LOCUS16594</name>
</gene>
<feature type="domain" description="Potassium channel" evidence="11">
    <location>
        <begin position="191"/>
        <end position="250"/>
    </location>
</feature>
<feature type="compositionally biased region" description="Low complexity" evidence="9">
    <location>
        <begin position="396"/>
        <end position="406"/>
    </location>
</feature>
<keyword evidence="2 8" id="KW-0813">Transport</keyword>
<evidence type="ECO:0000256" key="10">
    <source>
        <dbReference type="SAM" id="Phobius"/>
    </source>
</evidence>
<accession>A0A6V7UTF8</accession>
<dbReference type="EMBL" id="CAJEWN010000103">
    <property type="protein sequence ID" value="CAD2164461.1"/>
    <property type="molecule type" value="Genomic_DNA"/>
</dbReference>
<dbReference type="SUPFAM" id="SSF81324">
    <property type="entry name" value="Voltage-gated potassium channels"/>
    <property type="match status" value="2"/>
</dbReference>
<feature type="compositionally biased region" description="Basic and acidic residues" evidence="9">
    <location>
        <begin position="357"/>
        <end position="366"/>
    </location>
</feature>
<dbReference type="GO" id="GO:0005886">
    <property type="term" value="C:plasma membrane"/>
    <property type="evidence" value="ECO:0007669"/>
    <property type="project" value="TreeGrafter"/>
</dbReference>
<keyword evidence="5 8" id="KW-0406">Ion transport</keyword>
<sequence>MPIIFKQQRFNKKRHKPDLSQRRKPRRRLLHAAPTAIRRLSVRLTDGRQFRAGMHGIRALRRHSIRAGRSIYRIKETGSSLRKYLRDPKLVFQLAKYIYNRRHLKHLIPLFFVFFYMIIGSLFFYYLEANAEIEKIMAKNDEYVKERSLFVKRMEELVVDLVARDRNKRQEFMEEAIDHLSWRLSYELASKKSEWSIPTSLYFSGTIFTTIGYGDVACTTSMGRLATVLYALFGIPLMLTTWNEMGKFLYKSINEFIVLLGKNWIKFKDFLHSSFYKIRQKISGLCCLRIIKKDNTMRKSRGSNSSEDRGSNDNSSLRQLEQVKAVSFKLSMQMLQAADCIKLRNNVQKYNEGSEINPKHGSEHSESGSSSDQQLSVESVFEAKNDDEKQEVSIESDTSSKNSDTSDMSEEDLDQNPPDAPRMHVLVAIACTFSWIFLCAGLFQLWEEWSYWDSLYFMFISLLTIGLGDVNVQRRDLMMLCFIFVMIGLSLVSMCIMVIQLSLEDFYKKMIVKVVTDYQIKIDRNQRRSSMASIIKNNGKDKYLIPMKKCIFQMVPQSTKRHVLEEVEEEARESGIKLPPSLKNHNTVDQIIFDDKKDFSDIYEDTPVIVINGILKQEPSLKEQHKDTESPQNLIYHNIQKKLESCTQTYGTQIRESCVQTNPSTEVRGVQTTILLEDLARQKKHNDKYEIMVDAAIQTDRLRLSFKKLQIRSRRSDAETMITKDLGQIMNAKSQTDKNHFTGDQEIQTWIPFELVDLYEKDTQTYRFMKSQRIQTPKPLLNDAQTQSHNSDLNGQIYPSVSMLKMFLNPIDNNTDIA</sequence>
<feature type="transmembrane region" description="Helical" evidence="10">
    <location>
        <begin position="480"/>
        <end position="503"/>
    </location>
</feature>
<dbReference type="PANTHER" id="PTHR11003:SF312">
    <property type="entry name" value="POTASSIUM CHANNEL DOMAIN-CONTAINING PROTEIN"/>
    <property type="match status" value="1"/>
</dbReference>
<evidence type="ECO:0000256" key="4">
    <source>
        <dbReference type="ARBA" id="ARBA00022989"/>
    </source>
</evidence>
<dbReference type="AlphaFoldDB" id="A0A6V7UTF8"/>
<dbReference type="PANTHER" id="PTHR11003">
    <property type="entry name" value="POTASSIUM CHANNEL, SUBFAMILY K"/>
    <property type="match status" value="1"/>
</dbReference>
<evidence type="ECO:0000256" key="1">
    <source>
        <dbReference type="ARBA" id="ARBA00004141"/>
    </source>
</evidence>
<keyword evidence="6 10" id="KW-0472">Membrane</keyword>
<keyword evidence="7 8" id="KW-0407">Ion channel</keyword>
<name>A0A6V7UTF8_MELEN</name>
<dbReference type="Proteomes" id="UP000580250">
    <property type="component" value="Unassembled WGS sequence"/>
</dbReference>
<proteinExistence type="inferred from homology"/>
<dbReference type="InterPro" id="IPR013099">
    <property type="entry name" value="K_chnl_dom"/>
</dbReference>
<dbReference type="GO" id="GO:0022841">
    <property type="term" value="F:potassium ion leak channel activity"/>
    <property type="evidence" value="ECO:0007669"/>
    <property type="project" value="TreeGrafter"/>
</dbReference>